<reference evidence="2 3" key="1">
    <citation type="submission" date="2018-06" db="EMBL/GenBank/DDBJ databases">
        <title>Spirosoma sp. HMF3257 Genome sequencing and assembly.</title>
        <authorList>
            <person name="Kang H."/>
            <person name="Cha I."/>
            <person name="Kim H."/>
            <person name="Kang J."/>
            <person name="Joh K."/>
        </authorList>
    </citation>
    <scope>NUCLEOTIDE SEQUENCE [LARGE SCALE GENOMIC DNA]</scope>
    <source>
        <strain evidence="2 3">HMF3257</strain>
    </source>
</reference>
<dbReference type="InterPro" id="IPR036249">
    <property type="entry name" value="Thioredoxin-like_sf"/>
</dbReference>
<accession>A0A327NLY7</accession>
<keyword evidence="3" id="KW-1185">Reference proteome</keyword>
<dbReference type="AlphaFoldDB" id="A0A327NLY7"/>
<dbReference type="Pfam" id="PF00578">
    <property type="entry name" value="AhpC-TSA"/>
    <property type="match status" value="1"/>
</dbReference>
<evidence type="ECO:0000259" key="1">
    <source>
        <dbReference type="PROSITE" id="PS51352"/>
    </source>
</evidence>
<dbReference type="GO" id="GO:0016491">
    <property type="term" value="F:oxidoreductase activity"/>
    <property type="evidence" value="ECO:0007669"/>
    <property type="project" value="InterPro"/>
</dbReference>
<dbReference type="InterPro" id="IPR000866">
    <property type="entry name" value="AhpC/TSA"/>
</dbReference>
<dbReference type="RefSeq" id="WP_111342968.1">
    <property type="nucleotide sequence ID" value="NZ_QLII01000001.1"/>
</dbReference>
<name>A0A327NLY7_9BACT</name>
<dbReference type="EMBL" id="QLII01000001">
    <property type="protein sequence ID" value="RAI75036.1"/>
    <property type="molecule type" value="Genomic_DNA"/>
</dbReference>
<comment type="caution">
    <text evidence="2">The sequence shown here is derived from an EMBL/GenBank/DDBJ whole genome shotgun (WGS) entry which is preliminary data.</text>
</comment>
<organism evidence="2 3">
    <name type="scientific">Spirosoma telluris</name>
    <dbReference type="NCBI Taxonomy" id="2183553"/>
    <lineage>
        <taxon>Bacteria</taxon>
        <taxon>Pseudomonadati</taxon>
        <taxon>Bacteroidota</taxon>
        <taxon>Cytophagia</taxon>
        <taxon>Cytophagales</taxon>
        <taxon>Cytophagaceae</taxon>
        <taxon>Spirosoma</taxon>
    </lineage>
</organism>
<dbReference type="SUPFAM" id="SSF52833">
    <property type="entry name" value="Thioredoxin-like"/>
    <property type="match status" value="1"/>
</dbReference>
<feature type="domain" description="Thioredoxin" evidence="1">
    <location>
        <begin position="29"/>
        <end position="198"/>
    </location>
</feature>
<dbReference type="Proteomes" id="UP000249016">
    <property type="component" value="Unassembled WGS sequence"/>
</dbReference>
<dbReference type="Gene3D" id="3.40.30.10">
    <property type="entry name" value="Glutaredoxin"/>
    <property type="match status" value="1"/>
</dbReference>
<dbReference type="GO" id="GO:0016209">
    <property type="term" value="F:antioxidant activity"/>
    <property type="evidence" value="ECO:0007669"/>
    <property type="project" value="InterPro"/>
</dbReference>
<evidence type="ECO:0000313" key="3">
    <source>
        <dbReference type="Proteomes" id="UP000249016"/>
    </source>
</evidence>
<proteinExistence type="predicted"/>
<protein>
    <submittedName>
        <fullName evidence="2">Alkyl hydroperoxide reductase</fullName>
    </submittedName>
</protein>
<gene>
    <name evidence="2" type="ORF">HMF3257_13860</name>
</gene>
<dbReference type="PROSITE" id="PS51352">
    <property type="entry name" value="THIOREDOXIN_2"/>
    <property type="match status" value="1"/>
</dbReference>
<evidence type="ECO:0000313" key="2">
    <source>
        <dbReference type="EMBL" id="RAI75036.1"/>
    </source>
</evidence>
<sequence>MTLEMVNELGEVRGVVVKDRQPIERAQPLHTGESVPFFSLVDTADYWLASLLTVDSSHQTVSLPELLTRGPIVVSFYCPCWGGYARPFLTELTKMATEIRAKGGQMVVFTNENPKFLAKHTDLSAMLLAYDADKSVARRFGVYSETDPIWDRVSGISEEVFIPAVYVIDRFRKIQYHFLDENFEGFTHQAEVLAAVEQ</sequence>
<dbReference type="OrthoDB" id="645652at2"/>
<dbReference type="InterPro" id="IPR013766">
    <property type="entry name" value="Thioredoxin_domain"/>
</dbReference>